<protein>
    <submittedName>
        <fullName evidence="2">Lipase/acylhydrolase</fullName>
    </submittedName>
</protein>
<dbReference type="SUPFAM" id="SSF52266">
    <property type="entry name" value="SGNH hydrolase"/>
    <property type="match status" value="1"/>
</dbReference>
<dbReference type="AlphaFoldDB" id="I6S3G7"/>
<evidence type="ECO:0000313" key="3">
    <source>
        <dbReference type="Proteomes" id="UP000002895"/>
    </source>
</evidence>
<dbReference type="PANTHER" id="PTHR14209">
    <property type="entry name" value="ISOAMYL ACETATE-HYDROLYZING ESTERASE 1"/>
    <property type="match status" value="1"/>
</dbReference>
<feature type="domain" description="SGNH hydrolase-type esterase" evidence="1">
    <location>
        <begin position="9"/>
        <end position="179"/>
    </location>
</feature>
<dbReference type="Pfam" id="PF13472">
    <property type="entry name" value="Lipase_GDSL_2"/>
    <property type="match status" value="1"/>
</dbReference>
<dbReference type="PANTHER" id="PTHR14209:SF19">
    <property type="entry name" value="ISOAMYL ACETATE-HYDROLYZING ESTERASE 1 HOMOLOG"/>
    <property type="match status" value="1"/>
</dbReference>
<proteinExistence type="predicted"/>
<dbReference type="eggNOG" id="COG2755">
    <property type="taxonomic scope" value="Bacteria"/>
</dbReference>
<dbReference type="InterPro" id="IPR045136">
    <property type="entry name" value="Iah1-like"/>
</dbReference>
<organism evidence="2 3">
    <name type="scientific">Enterococcus hirae (strain ATCC 9790 / DSM 20160 / JCM 8729 / LMG 6399 / NBRC 3181 / NCIMB 6459 / NCDO 1258 / NCTC 12367 / WDCM 00089 / R)</name>
    <dbReference type="NCBI Taxonomy" id="768486"/>
    <lineage>
        <taxon>Bacteria</taxon>
        <taxon>Bacillati</taxon>
        <taxon>Bacillota</taxon>
        <taxon>Bacilli</taxon>
        <taxon>Lactobacillales</taxon>
        <taxon>Enterococcaceae</taxon>
        <taxon>Enterococcus</taxon>
    </lineage>
</organism>
<evidence type="ECO:0000259" key="1">
    <source>
        <dbReference type="Pfam" id="PF13472"/>
    </source>
</evidence>
<gene>
    <name evidence="2" type="ordered locus">EHR_11905</name>
</gene>
<sequence length="200" mass="22678">MTQMKKIILFGDSIAAGLYQGEVVHALDHALSTTLKALGQADFKIINLGKKGDSTTSSLERLSQLPQDERTADYVVLNVGVNDAINQRDNQKNYRKNLEQLINFFKHSQVILIGPSYVDEKIKTQTIPEILVEYTQIAKEVADENKVSFIDFYHYEKSFEDPTLYLQDDGLHPSKLGYHLLGALIAQCIQQKEQSALYWL</sequence>
<name>I6S3G7_ENTHA</name>
<dbReference type="Gene3D" id="3.40.50.1110">
    <property type="entry name" value="SGNH hydrolase"/>
    <property type="match status" value="1"/>
</dbReference>
<keyword evidence="3" id="KW-1185">Reference proteome</keyword>
<evidence type="ECO:0000313" key="2">
    <source>
        <dbReference type="EMBL" id="AFM71250.1"/>
    </source>
</evidence>
<dbReference type="InterPro" id="IPR013830">
    <property type="entry name" value="SGNH_hydro"/>
</dbReference>
<dbReference type="KEGG" id="ehr:EHR_11905"/>
<dbReference type="PATRIC" id="fig|768486.3.peg.2255"/>
<dbReference type="Proteomes" id="UP000002895">
    <property type="component" value="Chromosome"/>
</dbReference>
<dbReference type="EMBL" id="CP003504">
    <property type="protein sequence ID" value="AFM71250.1"/>
    <property type="molecule type" value="Genomic_DNA"/>
</dbReference>
<dbReference type="InterPro" id="IPR036514">
    <property type="entry name" value="SGNH_hydro_sf"/>
</dbReference>
<reference evidence="2 3" key="1">
    <citation type="journal article" date="2012" name="J. Bacteriol.">
        <title>Genome sequence of Enterococcus hirae (Streptococcus faecalis) ATCC 9790, a model organism for the study of ion transport, bioenergetics, and copper homeostasis.</title>
        <authorList>
            <person name="Gaechter T."/>
            <person name="Wunderlin C."/>
            <person name="Schmidheini T."/>
            <person name="Solioz M."/>
        </authorList>
    </citation>
    <scope>NUCLEOTIDE SEQUENCE [LARGE SCALE GENOMIC DNA]</scope>
    <source>
        <strain evidence="3">ATCC 9790 / DSM 20160 / JCM 8729 / LMG 6399 / NBRC 3181 / NCIMB 6459 / NCDO 1258 / NCTC 12367 / WDCM 00089 / R</strain>
    </source>
</reference>
<accession>I6S3G7</accession>
<dbReference type="HOGENOM" id="CLU_051989_8_0_9"/>
<dbReference type="GO" id="GO:0016787">
    <property type="term" value="F:hydrolase activity"/>
    <property type="evidence" value="ECO:0007669"/>
    <property type="project" value="UniProtKB-KW"/>
</dbReference>